<dbReference type="Proteomes" id="UP000038055">
    <property type="component" value="Unassembled WGS sequence"/>
</dbReference>
<evidence type="ECO:0000256" key="1">
    <source>
        <dbReference type="SAM" id="SignalP"/>
    </source>
</evidence>
<dbReference type="EMBL" id="CDOD01000034">
    <property type="protein sequence ID" value="CEN37294.1"/>
    <property type="molecule type" value="Genomic_DNA"/>
</dbReference>
<feature type="signal peptide" evidence="1">
    <location>
        <begin position="1"/>
        <end position="23"/>
    </location>
</feature>
<evidence type="ECO:0008006" key="4">
    <source>
        <dbReference type="Google" id="ProtNLM"/>
    </source>
</evidence>
<protein>
    <recommendedName>
        <fullName evidence="4">Bacteroidetes-specific membrane protein</fullName>
    </recommendedName>
</protein>
<dbReference type="InterPro" id="IPR019861">
    <property type="entry name" value="PorP/SprF_Bacteroidetes"/>
</dbReference>
<evidence type="ECO:0000313" key="3">
    <source>
        <dbReference type="Proteomes" id="UP000038055"/>
    </source>
</evidence>
<sequence>MKKYIHNILFVGIALLMFSQLKAQEPSYIFYNQHKNLVNPAAVGTEKGHTISVDIRNQWQGVVDAPQTQTFFTTHKINERIGLGFSIANNKVFIQKQAGIYADFSYSLQISDSTKIYTGLKFGGDFFNIDGSRIHTYTTPHNTRYDPYLQTISGKFQINVGTGIFYEHPKFYVGISVPNLLASKEVKLKDDVVTSVAERLHFYALGGYHWSLSNEFELKPMIQVRFAKDISPSFNFTLAGVYLKNSEIGLTYRTDNALGGYVLFSIPKYFVRVGYGYEGVTKSQLNLYARNSHEFLIQFKW</sequence>
<reference evidence="3" key="1">
    <citation type="submission" date="2015-01" db="EMBL/GenBank/DDBJ databases">
        <authorList>
            <person name="MANFREDI Pablo"/>
        </authorList>
    </citation>
    <scope>NUCLEOTIDE SEQUENCE [LARGE SCALE GENOMIC DNA]</scope>
    <source>
        <strain evidence="3">Ccyn2B</strain>
    </source>
</reference>
<proteinExistence type="predicted"/>
<dbReference type="NCBIfam" id="TIGR03519">
    <property type="entry name" value="T9SS_PorP_fam"/>
    <property type="match status" value="1"/>
</dbReference>
<feature type="chain" id="PRO_5002117253" description="Bacteroidetes-specific membrane protein" evidence="1">
    <location>
        <begin position="24"/>
        <end position="301"/>
    </location>
</feature>
<evidence type="ECO:0000313" key="2">
    <source>
        <dbReference type="EMBL" id="CEN37294.1"/>
    </source>
</evidence>
<accession>A0A0B7HF80</accession>
<dbReference type="eggNOG" id="COG3064">
    <property type="taxonomic scope" value="Bacteria"/>
</dbReference>
<dbReference type="STRING" id="28189.CCYN74_70064"/>
<dbReference type="AlphaFoldDB" id="A0A0B7HF80"/>
<dbReference type="RefSeq" id="WP_041993420.1">
    <property type="nucleotide sequence ID" value="NZ_CDOD01000034.1"/>
</dbReference>
<gene>
    <name evidence="2" type="ORF">CCYN2B_40061</name>
</gene>
<keyword evidence="1" id="KW-0732">Signal</keyword>
<name>A0A0B7HF80_9FLAO</name>
<organism evidence="2 3">
    <name type="scientific">Capnocytophaga cynodegmi</name>
    <dbReference type="NCBI Taxonomy" id="28189"/>
    <lineage>
        <taxon>Bacteria</taxon>
        <taxon>Pseudomonadati</taxon>
        <taxon>Bacteroidota</taxon>
        <taxon>Flavobacteriia</taxon>
        <taxon>Flavobacteriales</taxon>
        <taxon>Flavobacteriaceae</taxon>
        <taxon>Capnocytophaga</taxon>
    </lineage>
</organism>
<keyword evidence="3" id="KW-1185">Reference proteome</keyword>
<dbReference type="Pfam" id="PF11751">
    <property type="entry name" value="PorP_SprF"/>
    <property type="match status" value="1"/>
</dbReference>